<feature type="domain" description="Type I restriction enzyme R protein N-terminal" evidence="1">
    <location>
        <begin position="17"/>
        <end position="109"/>
    </location>
</feature>
<accession>A0AAN5XKN1</accession>
<dbReference type="InterPro" id="IPR029464">
    <property type="entry name" value="HSDR_N"/>
</dbReference>
<dbReference type="Gene3D" id="3.90.1570.30">
    <property type="match status" value="1"/>
</dbReference>
<gene>
    <name evidence="2" type="ORF">F8165_25980</name>
</gene>
<organism evidence="2 3">
    <name type="scientific">Bacillus cereus</name>
    <dbReference type="NCBI Taxonomy" id="1396"/>
    <lineage>
        <taxon>Bacteria</taxon>
        <taxon>Bacillati</taxon>
        <taxon>Bacillota</taxon>
        <taxon>Bacilli</taxon>
        <taxon>Bacillales</taxon>
        <taxon>Bacillaceae</taxon>
        <taxon>Bacillus</taxon>
        <taxon>Bacillus cereus group</taxon>
    </lineage>
</organism>
<protein>
    <submittedName>
        <fullName evidence="2">Type I restriction enzyme HsdR N-terminal domain-containing protein</fullName>
    </submittedName>
</protein>
<dbReference type="EMBL" id="WBPI01000023">
    <property type="protein sequence ID" value="KAB2447020.1"/>
    <property type="molecule type" value="Genomic_DNA"/>
</dbReference>
<comment type="caution">
    <text evidence="2">The sequence shown here is derived from an EMBL/GenBank/DDBJ whole genome shotgun (WGS) entry which is preliminary data.</text>
</comment>
<evidence type="ECO:0000313" key="2">
    <source>
        <dbReference type="EMBL" id="KAB2447020.1"/>
    </source>
</evidence>
<dbReference type="Pfam" id="PF13588">
    <property type="entry name" value="HSDR_N_2"/>
    <property type="match status" value="1"/>
</dbReference>
<reference evidence="2 3" key="1">
    <citation type="submission" date="2019-10" db="EMBL/GenBank/DDBJ databases">
        <title>Bacillus from the desert of Cuatro Cinegas, Coahuila.</title>
        <authorList>
            <person name="Olmedo-Alvarez G."/>
            <person name="Saldana S."/>
            <person name="Barcelo D."/>
        </authorList>
    </citation>
    <scope>NUCLEOTIDE SEQUENCE [LARGE SCALE GENOMIC DNA]</scope>
    <source>
        <strain evidence="2 3">CH316_11T</strain>
    </source>
</reference>
<name>A0AAN5XKN1_BACCE</name>
<proteinExistence type="predicted"/>
<evidence type="ECO:0000313" key="3">
    <source>
        <dbReference type="Proteomes" id="UP000461739"/>
    </source>
</evidence>
<dbReference type="AlphaFoldDB" id="A0AAN5XKN1"/>
<dbReference type="Proteomes" id="UP000461739">
    <property type="component" value="Unassembled WGS sequence"/>
</dbReference>
<dbReference type="RefSeq" id="WP_151527288.1">
    <property type="nucleotide sequence ID" value="NZ_JBNTLZ010000002.1"/>
</dbReference>
<evidence type="ECO:0000259" key="1">
    <source>
        <dbReference type="Pfam" id="PF13588"/>
    </source>
</evidence>
<sequence length="308" mass="34721">MVMKEADILKGILYPIILQAGYEKDEIALDYFIKSNIGGGEIRLRPDIVLFDEKTPLLVIELKHSLSTDKQNKAMEQALFYSNEIGLPIFAITDGISFYLYSSDKSMVTKIDSIEGAKQKLKFLLSKKSLKGLIGNIEEDTGKVTSIIELERKWLTQIDEEVLFLDDGQNELKYIGAKVVSYLGERVFEKFCVQEGIPYKNINLVSSFDFMVGTEKVEVKATLVNNKSKAYKFRYHQKNTATTIICVVIYGDLDDEALLGYNFTQAEVVGFARTDELKNKTSVAPIIKQSDLLPINKWIEGIKGGISR</sequence>